<dbReference type="PANTHER" id="PTHR13321:SF2">
    <property type="entry name" value="MEDIATOR OF RNA POLYMERASE II TRANSCRIPTION SUBUNIT 18"/>
    <property type="match status" value="1"/>
</dbReference>
<dbReference type="AlphaFoldDB" id="K0KJM4"/>
<accession>K0KJM4</accession>
<dbReference type="InParanoid" id="K0KJM4"/>
<dbReference type="Gene3D" id="2.40.320.10">
    <property type="entry name" value="Hypothetical Protein Pfu-838710-001"/>
    <property type="match status" value="1"/>
</dbReference>
<evidence type="ECO:0000256" key="7">
    <source>
        <dbReference type="ARBA" id="ARBA00032012"/>
    </source>
</evidence>
<dbReference type="Proteomes" id="UP000009328">
    <property type="component" value="Unassembled WGS sequence"/>
</dbReference>
<dbReference type="GO" id="GO:0016592">
    <property type="term" value="C:mediator complex"/>
    <property type="evidence" value="ECO:0007669"/>
    <property type="project" value="InterPro"/>
</dbReference>
<dbReference type="STRING" id="1206466.K0KJM4"/>
<evidence type="ECO:0000256" key="1">
    <source>
        <dbReference type="ARBA" id="ARBA00004123"/>
    </source>
</evidence>
<dbReference type="FunCoup" id="K0KJM4">
    <property type="interactions" value="131"/>
</dbReference>
<dbReference type="HOGENOM" id="CLU_058255_1_0_1"/>
<evidence type="ECO:0000256" key="6">
    <source>
        <dbReference type="ARBA" id="ARBA00023242"/>
    </source>
</evidence>
<evidence type="ECO:0000313" key="9">
    <source>
        <dbReference type="EMBL" id="CCH43171.1"/>
    </source>
</evidence>
<keyword evidence="10" id="KW-1185">Reference proteome</keyword>
<evidence type="ECO:0000256" key="8">
    <source>
        <dbReference type="RuleBase" id="RU364150"/>
    </source>
</evidence>
<name>K0KJM4_WICCF</name>
<dbReference type="Pfam" id="PF09637">
    <property type="entry name" value="Med18"/>
    <property type="match status" value="1"/>
</dbReference>
<evidence type="ECO:0000256" key="2">
    <source>
        <dbReference type="ARBA" id="ARBA00009814"/>
    </source>
</evidence>
<dbReference type="GO" id="GO:0003712">
    <property type="term" value="F:transcription coregulator activity"/>
    <property type="evidence" value="ECO:0007669"/>
    <property type="project" value="InterPro"/>
</dbReference>
<comment type="function">
    <text evidence="8">Component of the Mediator complex, a coactivator involved in the regulated transcription of nearly all RNA polymerase II-dependent genes. Mediator functions as a bridge to convey information from gene-specific regulatory proteins to the basal RNA polymerase II transcription machinery. Mediator is recruited to promoters by direct interactions with regulatory proteins and serves as a scaffold for the assembly of a functional preinitiation complex with RNA polymerase II and the general transcription factors.</text>
</comment>
<dbReference type="GO" id="GO:0070847">
    <property type="term" value="C:core mediator complex"/>
    <property type="evidence" value="ECO:0007669"/>
    <property type="project" value="TreeGrafter"/>
</dbReference>
<dbReference type="InterPro" id="IPR019095">
    <property type="entry name" value="Mediator_Med18"/>
</dbReference>
<proteinExistence type="inferred from homology"/>
<organism evidence="9 10">
    <name type="scientific">Wickerhamomyces ciferrii (strain ATCC 14091 / BCRC 22168 / CBS 111 / JCM 3599 / NBRC 0793 / NRRL Y-1031 F-60-10)</name>
    <name type="common">Yeast</name>
    <name type="synonym">Pichia ciferrii</name>
    <dbReference type="NCBI Taxonomy" id="1206466"/>
    <lineage>
        <taxon>Eukaryota</taxon>
        <taxon>Fungi</taxon>
        <taxon>Dikarya</taxon>
        <taxon>Ascomycota</taxon>
        <taxon>Saccharomycotina</taxon>
        <taxon>Saccharomycetes</taxon>
        <taxon>Phaffomycetales</taxon>
        <taxon>Wickerhamomycetaceae</taxon>
        <taxon>Wickerhamomyces</taxon>
    </lineage>
</organism>
<keyword evidence="6 8" id="KW-0539">Nucleus</keyword>
<keyword evidence="4 8" id="KW-0805">Transcription regulation</keyword>
<gene>
    <name evidence="8" type="primary">MED18</name>
    <name evidence="9" type="ORF">BN7_2718</name>
</gene>
<dbReference type="GO" id="GO:0006369">
    <property type="term" value="P:termination of RNA polymerase II transcription"/>
    <property type="evidence" value="ECO:0007669"/>
    <property type="project" value="TreeGrafter"/>
</dbReference>
<reference evidence="9 10" key="1">
    <citation type="journal article" date="2012" name="Eukaryot. Cell">
        <title>Draft genome sequence of Wickerhamomyces ciferrii NRRL Y-1031 F-60-10.</title>
        <authorList>
            <person name="Schneider J."/>
            <person name="Andrea H."/>
            <person name="Blom J."/>
            <person name="Jaenicke S."/>
            <person name="Ruckert C."/>
            <person name="Schorsch C."/>
            <person name="Szczepanowski R."/>
            <person name="Farwick M."/>
            <person name="Goesmann A."/>
            <person name="Puhler A."/>
            <person name="Schaffer S."/>
            <person name="Tauch A."/>
            <person name="Kohler T."/>
            <person name="Brinkrolf K."/>
        </authorList>
    </citation>
    <scope>NUCLEOTIDE SEQUENCE [LARGE SCALE GENOMIC DNA]</scope>
    <source>
        <strain evidence="10">ATCC 14091 / BCRC 22168 / CBS 111 / JCM 3599 / NBRC 0793 / NRRL Y-1031 F-60-10</strain>
    </source>
</reference>
<comment type="subunit">
    <text evidence="8">Component of the Mediator complex.</text>
</comment>
<keyword evidence="5 8" id="KW-0804">Transcription</keyword>
<dbReference type="eggNOG" id="ENOG502RXWG">
    <property type="taxonomic scope" value="Eukaryota"/>
</dbReference>
<evidence type="ECO:0000256" key="4">
    <source>
        <dbReference type="ARBA" id="ARBA00023015"/>
    </source>
</evidence>
<protein>
    <recommendedName>
        <fullName evidence="3 8">Mediator of RNA polymerase II transcription subunit 18</fullName>
    </recommendedName>
    <alternativeName>
        <fullName evidence="7 8">Mediator complex subunit 18</fullName>
    </alternativeName>
</protein>
<dbReference type="PANTHER" id="PTHR13321">
    <property type="entry name" value="MEDIATOR OF RNA POLYMERASE II TRANSCRIPTION, SUBUNIT 18"/>
    <property type="match status" value="1"/>
</dbReference>
<dbReference type="GO" id="GO:0006357">
    <property type="term" value="P:regulation of transcription by RNA polymerase II"/>
    <property type="evidence" value="ECO:0007669"/>
    <property type="project" value="InterPro"/>
</dbReference>
<comment type="caution">
    <text evidence="9">The sequence shown here is derived from an EMBL/GenBank/DDBJ whole genome shotgun (WGS) entry which is preliminary data.</text>
</comment>
<comment type="similarity">
    <text evidence="2 8">Belongs to the Mediator complex subunit 18 family.</text>
</comment>
<evidence type="ECO:0000256" key="5">
    <source>
        <dbReference type="ARBA" id="ARBA00023163"/>
    </source>
</evidence>
<evidence type="ECO:0000313" key="10">
    <source>
        <dbReference type="Proteomes" id="UP000009328"/>
    </source>
</evidence>
<comment type="subcellular location">
    <subcellularLocation>
        <location evidence="1 8">Nucleus</location>
    </subcellularLocation>
</comment>
<keyword evidence="8" id="KW-0010">Activator</keyword>
<dbReference type="EMBL" id="CAIF01000070">
    <property type="protein sequence ID" value="CCH43171.1"/>
    <property type="molecule type" value="Genomic_DNA"/>
</dbReference>
<sequence length="229" mass="26602">MVQQLSLFSSISKSQYELTKTSIETLTGFKSLTYQNINLISSPKIITKYEPNSKNAQYEQYKINLKAPFKPELHRNDYKDWILSIMDIPSAGKRKINTQSILESNIQILDKESNIDKYLDDLGYKVDTEYVIKGERFFYVNNITIEIFQILVKTETTQETEVKEKGDWEPIDPNFYIIKAFINVEKATDIENLQKSSNHLLNLKNELTGLVELDISDRNSMDSRIGLRK</sequence>
<evidence type="ECO:0000256" key="3">
    <source>
        <dbReference type="ARBA" id="ARBA00019612"/>
    </source>
</evidence>